<dbReference type="Proteomes" id="UP000887540">
    <property type="component" value="Unplaced"/>
</dbReference>
<keyword evidence="3 9" id="KW-0813">Transport</keyword>
<keyword evidence="5 9" id="KW-0999">Mitochondrion inner membrane</keyword>
<proteinExistence type="inferred from homology"/>
<keyword evidence="6 9" id="KW-1133">Transmembrane helix</keyword>
<dbReference type="WBParaSite" id="ACRNAN_scaffold16283.g14698.t1">
    <property type="protein sequence ID" value="ACRNAN_scaffold16283.g14698.t1"/>
    <property type="gene ID" value="ACRNAN_scaffold16283.g14698"/>
</dbReference>
<evidence type="ECO:0000256" key="9">
    <source>
        <dbReference type="RuleBase" id="RU363100"/>
    </source>
</evidence>
<feature type="transmembrane region" description="Helical" evidence="9">
    <location>
        <begin position="53"/>
        <end position="73"/>
    </location>
</feature>
<evidence type="ECO:0000256" key="3">
    <source>
        <dbReference type="ARBA" id="ARBA00022448"/>
    </source>
</evidence>
<evidence type="ECO:0000256" key="8">
    <source>
        <dbReference type="ARBA" id="ARBA00023136"/>
    </source>
</evidence>
<name>A0A914CZG0_9BILA</name>
<dbReference type="InterPro" id="IPR005336">
    <property type="entry name" value="MPC"/>
</dbReference>
<evidence type="ECO:0000313" key="11">
    <source>
        <dbReference type="WBParaSite" id="ACRNAN_scaffold16283.g14698.t1"/>
    </source>
</evidence>
<organism evidence="10 11">
    <name type="scientific">Acrobeloides nanus</name>
    <dbReference type="NCBI Taxonomy" id="290746"/>
    <lineage>
        <taxon>Eukaryota</taxon>
        <taxon>Metazoa</taxon>
        <taxon>Ecdysozoa</taxon>
        <taxon>Nematoda</taxon>
        <taxon>Chromadorea</taxon>
        <taxon>Rhabditida</taxon>
        <taxon>Tylenchina</taxon>
        <taxon>Cephalobomorpha</taxon>
        <taxon>Cephaloboidea</taxon>
        <taxon>Cephalobidae</taxon>
        <taxon>Acrobeloides</taxon>
    </lineage>
</organism>
<keyword evidence="7 9" id="KW-0496">Mitochondrion</keyword>
<protein>
    <recommendedName>
        <fullName evidence="9">Mitochondrial pyruvate carrier</fullName>
    </recommendedName>
</protein>
<dbReference type="GO" id="GO:0006850">
    <property type="term" value="P:pyruvate import into mitochondria"/>
    <property type="evidence" value="ECO:0007669"/>
    <property type="project" value="InterPro"/>
</dbReference>
<dbReference type="AlphaFoldDB" id="A0A914CZG0"/>
<keyword evidence="8 9" id="KW-0472">Membrane</keyword>
<keyword evidence="4 9" id="KW-0812">Transmembrane</keyword>
<evidence type="ECO:0000256" key="7">
    <source>
        <dbReference type="ARBA" id="ARBA00023128"/>
    </source>
</evidence>
<keyword evidence="10" id="KW-1185">Reference proteome</keyword>
<evidence type="ECO:0000256" key="5">
    <source>
        <dbReference type="ARBA" id="ARBA00022792"/>
    </source>
</evidence>
<accession>A0A914CZG0</accession>
<comment type="function">
    <text evidence="9">Mediates the uptake of pyruvate into mitochondria.</text>
</comment>
<evidence type="ECO:0000256" key="6">
    <source>
        <dbReference type="ARBA" id="ARBA00022989"/>
    </source>
</evidence>
<dbReference type="PANTHER" id="PTHR14154">
    <property type="entry name" value="UPF0041 BRAIN PROTEIN 44-RELATED"/>
    <property type="match status" value="1"/>
</dbReference>
<dbReference type="Pfam" id="PF03650">
    <property type="entry name" value="MPC"/>
    <property type="match status" value="1"/>
</dbReference>
<evidence type="ECO:0000256" key="1">
    <source>
        <dbReference type="ARBA" id="ARBA00004448"/>
    </source>
</evidence>
<reference evidence="11" key="1">
    <citation type="submission" date="2022-11" db="UniProtKB">
        <authorList>
            <consortium name="WormBaseParasite"/>
        </authorList>
    </citation>
    <scope>IDENTIFICATION</scope>
</reference>
<comment type="subcellular location">
    <subcellularLocation>
        <location evidence="1 9">Mitochondrion inner membrane</location>
        <topology evidence="1 9">Multi-pass membrane protein</topology>
    </subcellularLocation>
</comment>
<evidence type="ECO:0000256" key="2">
    <source>
        <dbReference type="ARBA" id="ARBA00006416"/>
    </source>
</evidence>
<sequence>MSAISRTVVNYFKRYSRKEWRDYFFSTHFIGPVANWGLPIAALADLKKDPEKISGYMTTALFVYSSVFMRFAWKVNPRNLLLFACHFANTNAQAAQLVRFVNHHYLKIFEDPYFKNKLTNAELLVA</sequence>
<evidence type="ECO:0000313" key="10">
    <source>
        <dbReference type="Proteomes" id="UP000887540"/>
    </source>
</evidence>
<comment type="similarity">
    <text evidence="2 9">Belongs to the mitochondrial pyruvate carrier (MPC) (TC 2.A.105) family.</text>
</comment>
<evidence type="ECO:0000256" key="4">
    <source>
        <dbReference type="ARBA" id="ARBA00022692"/>
    </source>
</evidence>
<feature type="transmembrane region" description="Helical" evidence="9">
    <location>
        <begin position="23"/>
        <end position="41"/>
    </location>
</feature>
<dbReference type="GO" id="GO:0005743">
    <property type="term" value="C:mitochondrial inner membrane"/>
    <property type="evidence" value="ECO:0007669"/>
    <property type="project" value="UniProtKB-SubCell"/>
</dbReference>